<sequence length="203" mass="22620">MKREGRQHGMVRSYPILPPPLNPRPKTRFVNRLESPPTAGLFSKVPSKPTNHSKFTGKCALPRCNACHVTPSSKSRHKTKGALKLKSSDVVGNAGLASWRVVDARPGLSLSGLSVTRMLEHLAVDDSEEEGDEEVVGDYTASPKDSFSFADLFRSGDDDDNGFCEDDWVSNECDEAFISEMELQMQHYQVEEDGDWYFVESYS</sequence>
<keyword evidence="3" id="KW-1185">Reference proteome</keyword>
<feature type="region of interest" description="Disordered" evidence="1">
    <location>
        <begin position="1"/>
        <end position="49"/>
    </location>
</feature>
<gene>
    <name evidence="2" type="ORF">QN277_020746</name>
</gene>
<dbReference type="EMBL" id="JAWXYG010000005">
    <property type="protein sequence ID" value="KAK4272155.1"/>
    <property type="molecule type" value="Genomic_DNA"/>
</dbReference>
<evidence type="ECO:0000313" key="2">
    <source>
        <dbReference type="EMBL" id="KAK4272155.1"/>
    </source>
</evidence>
<reference evidence="2" key="1">
    <citation type="submission" date="2023-10" db="EMBL/GenBank/DDBJ databases">
        <title>Chromosome-level genome of the transformable northern wattle, Acacia crassicarpa.</title>
        <authorList>
            <person name="Massaro I."/>
            <person name="Sinha N.R."/>
            <person name="Poethig S."/>
            <person name="Leichty A.R."/>
        </authorList>
    </citation>
    <scope>NUCLEOTIDE SEQUENCE</scope>
    <source>
        <strain evidence="2">Acra3RX</strain>
        <tissue evidence="2">Leaf</tissue>
    </source>
</reference>
<dbReference type="PANTHER" id="PTHR34278:SF1">
    <property type="entry name" value="PROTEIN THI031, PUTATIVE-RELATED"/>
    <property type="match status" value="1"/>
</dbReference>
<dbReference type="PANTHER" id="PTHR34278">
    <property type="entry name" value="PROTEIN THI031, PUTATIVE-RELATED"/>
    <property type="match status" value="1"/>
</dbReference>
<protein>
    <submittedName>
        <fullName evidence="2">Uncharacterized protein</fullName>
    </submittedName>
</protein>
<comment type="caution">
    <text evidence="2">The sequence shown here is derived from an EMBL/GenBank/DDBJ whole genome shotgun (WGS) entry which is preliminary data.</text>
</comment>
<dbReference type="AlphaFoldDB" id="A0AAE1MPR7"/>
<dbReference type="Proteomes" id="UP001293593">
    <property type="component" value="Unassembled WGS sequence"/>
</dbReference>
<proteinExistence type="predicted"/>
<evidence type="ECO:0000313" key="3">
    <source>
        <dbReference type="Proteomes" id="UP001293593"/>
    </source>
</evidence>
<organism evidence="2 3">
    <name type="scientific">Acacia crassicarpa</name>
    <name type="common">northern wattle</name>
    <dbReference type="NCBI Taxonomy" id="499986"/>
    <lineage>
        <taxon>Eukaryota</taxon>
        <taxon>Viridiplantae</taxon>
        <taxon>Streptophyta</taxon>
        <taxon>Embryophyta</taxon>
        <taxon>Tracheophyta</taxon>
        <taxon>Spermatophyta</taxon>
        <taxon>Magnoliopsida</taxon>
        <taxon>eudicotyledons</taxon>
        <taxon>Gunneridae</taxon>
        <taxon>Pentapetalae</taxon>
        <taxon>rosids</taxon>
        <taxon>fabids</taxon>
        <taxon>Fabales</taxon>
        <taxon>Fabaceae</taxon>
        <taxon>Caesalpinioideae</taxon>
        <taxon>mimosoid clade</taxon>
        <taxon>Acacieae</taxon>
        <taxon>Acacia</taxon>
    </lineage>
</organism>
<name>A0AAE1MPR7_9FABA</name>
<evidence type="ECO:0000256" key="1">
    <source>
        <dbReference type="SAM" id="MobiDB-lite"/>
    </source>
</evidence>
<accession>A0AAE1MPR7</accession>